<feature type="transmembrane region" description="Helical" evidence="1">
    <location>
        <begin position="269"/>
        <end position="289"/>
    </location>
</feature>
<sequence>MSSQGSRGFIKVFFQGFVECLLYFPVLFIPVFYLLPETYRWIWPAVVLGGYLLGYLGSLWFKFDRQFKALLWACLMAIVVPIVFAGVDRALVYLIPVLFIASYRGSRMEQVDWSKMFPGIYFLVGLILYGLSSFVLRYLASFQDGMALLTWMGAAALITTLLIVNRQSVLEETLPGNDQPILERRVLRYNRWFVIILLLLIGTVAFLPQLQQWVSDLARGITSWIIGIIGTGTEQVPDSPPEPEPPPEIPFLDEEIKPASPWIKIMEKILLYVVFTVIGIGIIYALFRLGKVLPQLYRRFSAWMNRLMNRQPAPSSLGYEDEVEKIEHDPASKRLRRLLSGMRIGGKLRSGEGPQQLNEKIRHMYRMILSRSIREGYHWKASLTPRETKSELMEWDGQSDRIPPSLIELYEEARYGNRAITQEEVDRLQQERKST</sequence>
<reference evidence="4" key="1">
    <citation type="submission" date="2015-08" db="EMBL/GenBank/DDBJ databases">
        <title>Genome sequencing project for genomic taxonomy and phylogenomics of Bacillus-like bacteria.</title>
        <authorList>
            <person name="Liu B."/>
            <person name="Wang J."/>
            <person name="Zhu Y."/>
            <person name="Liu G."/>
            <person name="Chen Q."/>
            <person name="Chen Z."/>
            <person name="Lan J."/>
            <person name="Che J."/>
            <person name="Ge C."/>
            <person name="Shi H."/>
            <person name="Pan Z."/>
            <person name="Liu X."/>
        </authorList>
    </citation>
    <scope>NUCLEOTIDE SEQUENCE [LARGE SCALE GENOMIC DNA]</scope>
    <source>
        <strain evidence="4">FJAT-22460</strain>
    </source>
</reference>
<organism evidence="3 4">
    <name type="scientific">Paenibacillus solani</name>
    <dbReference type="NCBI Taxonomy" id="1705565"/>
    <lineage>
        <taxon>Bacteria</taxon>
        <taxon>Bacillati</taxon>
        <taxon>Bacillota</taxon>
        <taxon>Bacilli</taxon>
        <taxon>Bacillales</taxon>
        <taxon>Paenibacillaceae</taxon>
        <taxon>Paenibacillus</taxon>
    </lineage>
</organism>
<comment type="caution">
    <text evidence="3">The sequence shown here is derived from an EMBL/GenBank/DDBJ whole genome shotgun (WGS) entry which is preliminary data.</text>
</comment>
<dbReference type="RefSeq" id="WP_054402872.1">
    <property type="nucleotide sequence ID" value="NZ_LIUT01000001.1"/>
</dbReference>
<keyword evidence="1" id="KW-0812">Transmembrane</keyword>
<name>A0A0M1P640_9BACL</name>
<dbReference type="Proteomes" id="UP000036932">
    <property type="component" value="Unassembled WGS sequence"/>
</dbReference>
<feature type="transmembrane region" description="Helical" evidence="1">
    <location>
        <begin position="41"/>
        <end position="60"/>
    </location>
</feature>
<feature type="domain" description="Protein-glutamine gamma-glutamyltransferase-like C-terminal" evidence="2">
    <location>
        <begin position="365"/>
        <end position="430"/>
    </location>
</feature>
<dbReference type="EMBL" id="LIUT01000001">
    <property type="protein sequence ID" value="KOR89862.1"/>
    <property type="molecule type" value="Genomic_DNA"/>
</dbReference>
<dbReference type="InterPro" id="IPR025403">
    <property type="entry name" value="TgpA-like_C"/>
</dbReference>
<evidence type="ECO:0000256" key="1">
    <source>
        <dbReference type="SAM" id="Phobius"/>
    </source>
</evidence>
<dbReference type="Pfam" id="PF13559">
    <property type="entry name" value="DUF4129"/>
    <property type="match status" value="1"/>
</dbReference>
<evidence type="ECO:0000313" key="3">
    <source>
        <dbReference type="EMBL" id="KOR89862.1"/>
    </source>
</evidence>
<keyword evidence="1" id="KW-0472">Membrane</keyword>
<feature type="transmembrane region" description="Helical" evidence="1">
    <location>
        <begin position="67"/>
        <end position="84"/>
    </location>
</feature>
<gene>
    <name evidence="3" type="ORF">AM231_12430</name>
</gene>
<feature type="transmembrane region" description="Helical" evidence="1">
    <location>
        <begin position="90"/>
        <end position="106"/>
    </location>
</feature>
<feature type="transmembrane region" description="Helical" evidence="1">
    <location>
        <begin position="118"/>
        <end position="140"/>
    </location>
</feature>
<evidence type="ECO:0000259" key="2">
    <source>
        <dbReference type="Pfam" id="PF13559"/>
    </source>
</evidence>
<dbReference type="PATRIC" id="fig|1705565.3.peg.4506"/>
<feature type="transmembrane region" description="Helical" evidence="1">
    <location>
        <begin position="12"/>
        <end position="35"/>
    </location>
</feature>
<accession>A0A0M1P640</accession>
<feature type="transmembrane region" description="Helical" evidence="1">
    <location>
        <begin position="146"/>
        <end position="164"/>
    </location>
</feature>
<evidence type="ECO:0000313" key="4">
    <source>
        <dbReference type="Proteomes" id="UP000036932"/>
    </source>
</evidence>
<proteinExistence type="predicted"/>
<protein>
    <recommendedName>
        <fullName evidence="2">Protein-glutamine gamma-glutamyltransferase-like C-terminal domain-containing protein</fullName>
    </recommendedName>
</protein>
<dbReference type="AlphaFoldDB" id="A0A0M1P640"/>
<feature type="transmembrane region" description="Helical" evidence="1">
    <location>
        <begin position="192"/>
        <end position="210"/>
    </location>
</feature>
<keyword evidence="4" id="KW-1185">Reference proteome</keyword>
<keyword evidence="1" id="KW-1133">Transmembrane helix</keyword>
<dbReference type="OrthoDB" id="2663086at2"/>